<dbReference type="SUPFAM" id="SSF51735">
    <property type="entry name" value="NAD(P)-binding Rossmann-fold domains"/>
    <property type="match status" value="1"/>
</dbReference>
<keyword evidence="6 12" id="KW-0028">Amino-acid biosynthesis</keyword>
<dbReference type="PANTHER" id="PTHR43331:SF1">
    <property type="entry name" value="HOMOSERINE DEHYDROGENASE"/>
    <property type="match status" value="1"/>
</dbReference>
<accession>A0A0M9DCD2</accession>
<dbReference type="GO" id="GO:0050661">
    <property type="term" value="F:NADP binding"/>
    <property type="evidence" value="ECO:0007669"/>
    <property type="project" value="InterPro"/>
</dbReference>
<keyword evidence="17" id="KW-1185">Reference proteome</keyword>
<dbReference type="Gene3D" id="3.40.50.720">
    <property type="entry name" value="NAD(P)-binding Rossmann-like Domain"/>
    <property type="match status" value="1"/>
</dbReference>
<evidence type="ECO:0000256" key="9">
    <source>
        <dbReference type="ARBA" id="ARBA00023053"/>
    </source>
</evidence>
<keyword evidence="8 12" id="KW-0560">Oxidoreductase</keyword>
<evidence type="ECO:0000259" key="15">
    <source>
        <dbReference type="Pfam" id="PF03447"/>
    </source>
</evidence>
<dbReference type="InterPro" id="IPR019811">
    <property type="entry name" value="HDH_CS"/>
</dbReference>
<dbReference type="Pfam" id="PF03447">
    <property type="entry name" value="NAD_binding_3"/>
    <property type="match status" value="1"/>
</dbReference>
<keyword evidence="10 12" id="KW-0486">Methionine biosynthesis</keyword>
<dbReference type="NCBIfam" id="NF004976">
    <property type="entry name" value="PRK06349.1"/>
    <property type="match status" value="1"/>
</dbReference>
<dbReference type="GO" id="GO:0009086">
    <property type="term" value="P:methionine biosynthetic process"/>
    <property type="evidence" value="ECO:0007669"/>
    <property type="project" value="UniProtKB-KW"/>
</dbReference>
<evidence type="ECO:0000313" key="16">
    <source>
        <dbReference type="EMBL" id="KOY76006.1"/>
    </source>
</evidence>
<comment type="similarity">
    <text evidence="3 13">Belongs to the homoserine dehydrogenase family.</text>
</comment>
<feature type="domain" description="Aspartate/homoserine dehydrogenase NAD-binding" evidence="15">
    <location>
        <begin position="7"/>
        <end position="118"/>
    </location>
</feature>
<evidence type="ECO:0000256" key="1">
    <source>
        <dbReference type="ARBA" id="ARBA00005056"/>
    </source>
</evidence>
<proteinExistence type="inferred from homology"/>
<evidence type="ECO:0000259" key="14">
    <source>
        <dbReference type="Pfam" id="PF00742"/>
    </source>
</evidence>
<sequence>MKIAILGHGTVGSGVLKIIQDSALHPFEKDLSVKYVFVRPEKVDQNELFVDDYSTILNDEEVDVVVEVLGGLEPAKTMIIDALKHGKNVVTANKAVVARNLKEFDEIAEENGVKFYFESAVGGGIPWIINLERALRIDQIDSIHGILNGTSNYILDTMTKTGQSFDKVLKDAQDLGYAEADPSADIDGYDIENKLCISVDIAYNTFVKPGDHLLKFGIRNITDEDIKYFKKHNLIVKLLGRSFKKNNSFNFVVEPTLYTPGQIEAGIHDNYNFVGLRGTTIGKLTFNGQGAGEFPTAHALVQDILDLKANNVHLKRDFNEEFSLDNTTKKKNYVVRTSADLESKLPEYDIQKDGNYYHIAAIDTQKIHDVVNELSSDDKGIFFACISGGAYNPWIEK</sequence>
<dbReference type="SUPFAM" id="SSF55347">
    <property type="entry name" value="Glyceraldehyde-3-phosphate dehydrogenase-like, C-terminal domain"/>
    <property type="match status" value="1"/>
</dbReference>
<evidence type="ECO:0000256" key="13">
    <source>
        <dbReference type="RuleBase" id="RU004171"/>
    </source>
</evidence>
<evidence type="ECO:0000256" key="8">
    <source>
        <dbReference type="ARBA" id="ARBA00023002"/>
    </source>
</evidence>
<dbReference type="EMBL" id="JXCY01000007">
    <property type="protein sequence ID" value="KOY76006.1"/>
    <property type="molecule type" value="Genomic_DNA"/>
</dbReference>
<dbReference type="Gene3D" id="3.30.360.10">
    <property type="entry name" value="Dihydrodipicolinate Reductase, domain 2"/>
    <property type="match status" value="1"/>
</dbReference>
<dbReference type="FunFam" id="3.30.360.10:FF:000005">
    <property type="entry name" value="Homoserine dehydrogenase"/>
    <property type="match status" value="1"/>
</dbReference>
<dbReference type="RefSeq" id="WP_053792222.1">
    <property type="nucleotide sequence ID" value="NZ_JXCY01000007.1"/>
</dbReference>
<evidence type="ECO:0000256" key="3">
    <source>
        <dbReference type="ARBA" id="ARBA00006753"/>
    </source>
</evidence>
<dbReference type="PROSITE" id="PS01042">
    <property type="entry name" value="HOMOSER_DHGENASE"/>
    <property type="match status" value="1"/>
</dbReference>
<comment type="pathway">
    <text evidence="2 12">Amino-acid biosynthesis; L-methionine biosynthesis via de novo pathway; L-homoserine from L-aspartate: step 3/3.</text>
</comment>
<dbReference type="InterPro" id="IPR001342">
    <property type="entry name" value="HDH_cat"/>
</dbReference>
<organism evidence="16 17">
    <name type="scientific">Apilactobacillus kunkeei</name>
    <dbReference type="NCBI Taxonomy" id="148814"/>
    <lineage>
        <taxon>Bacteria</taxon>
        <taxon>Bacillati</taxon>
        <taxon>Bacillota</taxon>
        <taxon>Bacilli</taxon>
        <taxon>Lactobacillales</taxon>
        <taxon>Lactobacillaceae</taxon>
        <taxon>Apilactobacillus</taxon>
    </lineage>
</organism>
<dbReference type="Pfam" id="PF00742">
    <property type="entry name" value="Homoserine_dh"/>
    <property type="match status" value="1"/>
</dbReference>
<evidence type="ECO:0000313" key="17">
    <source>
        <dbReference type="Proteomes" id="UP000037778"/>
    </source>
</evidence>
<evidence type="ECO:0000256" key="4">
    <source>
        <dbReference type="ARBA" id="ARBA00013213"/>
    </source>
</evidence>
<dbReference type="EC" id="1.1.1.3" evidence="4 12"/>
<keyword evidence="9" id="KW-0915">Sodium</keyword>
<reference evidence="16 17" key="1">
    <citation type="journal article" date="2015" name="Genome Biol. Evol.">
        <title>Functionally Structured Genomes in Lactobacillus kunkeei Colonizing the Honey Crop and Food Products of Honeybees and Stingless Bees.</title>
        <authorList>
            <person name="Tamarit D."/>
            <person name="Ellegaard K.M."/>
            <person name="Wikander J."/>
            <person name="Olofsson T."/>
            <person name="Vasquez A."/>
            <person name="Andersson S.G."/>
        </authorList>
    </citation>
    <scope>NUCLEOTIDE SEQUENCE [LARGE SCALE GENOMIC DNA]</scope>
    <source>
        <strain evidence="16 17">LAko</strain>
    </source>
</reference>
<keyword evidence="12" id="KW-0521">NADP</keyword>
<dbReference type="InterPro" id="IPR036291">
    <property type="entry name" value="NAD(P)-bd_dom_sf"/>
</dbReference>
<evidence type="ECO:0000256" key="7">
    <source>
        <dbReference type="ARBA" id="ARBA00022697"/>
    </source>
</evidence>
<evidence type="ECO:0000256" key="6">
    <source>
        <dbReference type="ARBA" id="ARBA00022605"/>
    </source>
</evidence>
<evidence type="ECO:0000256" key="12">
    <source>
        <dbReference type="RuleBase" id="RU000579"/>
    </source>
</evidence>
<dbReference type="AlphaFoldDB" id="A0A0M9DCD2"/>
<keyword evidence="7 12" id="KW-0791">Threonine biosynthesis</keyword>
<gene>
    <name evidence="16" type="primary">hom</name>
    <name evidence="16" type="ORF">RZ71_04390</name>
</gene>
<evidence type="ECO:0000256" key="2">
    <source>
        <dbReference type="ARBA" id="ARBA00005062"/>
    </source>
</evidence>
<comment type="catalytic activity">
    <reaction evidence="11">
        <text>L-homoserine + NADP(+) = L-aspartate 4-semialdehyde + NADPH + H(+)</text>
        <dbReference type="Rhea" id="RHEA:15761"/>
        <dbReference type="ChEBI" id="CHEBI:15378"/>
        <dbReference type="ChEBI" id="CHEBI:57476"/>
        <dbReference type="ChEBI" id="CHEBI:57783"/>
        <dbReference type="ChEBI" id="CHEBI:58349"/>
        <dbReference type="ChEBI" id="CHEBI:537519"/>
        <dbReference type="EC" id="1.1.1.3"/>
    </reaction>
    <physiologicalReaction direction="right-to-left" evidence="11">
        <dbReference type="Rhea" id="RHEA:15763"/>
    </physiologicalReaction>
</comment>
<dbReference type="PANTHER" id="PTHR43331">
    <property type="entry name" value="HOMOSERINE DEHYDROGENASE"/>
    <property type="match status" value="1"/>
</dbReference>
<dbReference type="UniPathway" id="UPA00051">
    <property type="reaction ID" value="UER00465"/>
</dbReference>
<dbReference type="Proteomes" id="UP000037778">
    <property type="component" value="Unassembled WGS sequence"/>
</dbReference>
<name>A0A0M9DCD2_9LACO</name>
<feature type="domain" description="Homoserine dehydrogenase catalytic" evidence="14">
    <location>
        <begin position="126"/>
        <end position="305"/>
    </location>
</feature>
<dbReference type="UniPathway" id="UPA00050">
    <property type="reaction ID" value="UER00063"/>
</dbReference>
<evidence type="ECO:0000256" key="11">
    <source>
        <dbReference type="ARBA" id="ARBA00048841"/>
    </source>
</evidence>
<comment type="caution">
    <text evidence="16">The sequence shown here is derived from an EMBL/GenBank/DDBJ whole genome shotgun (WGS) entry which is preliminary data.</text>
</comment>
<comment type="pathway">
    <text evidence="1 12">Amino-acid biosynthesis; L-threonine biosynthesis; L-threonine from L-aspartate: step 3/5.</text>
</comment>
<evidence type="ECO:0000256" key="10">
    <source>
        <dbReference type="ARBA" id="ARBA00023167"/>
    </source>
</evidence>
<protein>
    <recommendedName>
        <fullName evidence="5 12">Homoserine dehydrogenase</fullName>
        <ecNumber evidence="4 12">1.1.1.3</ecNumber>
    </recommendedName>
</protein>
<dbReference type="GO" id="GO:0009088">
    <property type="term" value="P:threonine biosynthetic process"/>
    <property type="evidence" value="ECO:0007669"/>
    <property type="project" value="UniProtKB-UniPathway"/>
</dbReference>
<dbReference type="PATRIC" id="fig|148814.8.peg.1365"/>
<dbReference type="InterPro" id="IPR005106">
    <property type="entry name" value="Asp/hSer_DH_NAD-bd"/>
</dbReference>
<dbReference type="GO" id="GO:0004412">
    <property type="term" value="F:homoserine dehydrogenase activity"/>
    <property type="evidence" value="ECO:0007669"/>
    <property type="project" value="UniProtKB-EC"/>
</dbReference>
<evidence type="ECO:0000256" key="5">
    <source>
        <dbReference type="ARBA" id="ARBA00013376"/>
    </source>
</evidence>